<name>A0A4Y8D2M8_9HELO</name>
<comment type="caution">
    <text evidence="2">The sequence shown here is derived from an EMBL/GenBank/DDBJ whole genome shotgun (WGS) entry which is preliminary data.</text>
</comment>
<evidence type="ECO:0000256" key="1">
    <source>
        <dbReference type="SAM" id="Phobius"/>
    </source>
</evidence>
<dbReference type="EMBL" id="PHWZ01000182">
    <property type="protein sequence ID" value="TEY60286.1"/>
    <property type="molecule type" value="Genomic_DNA"/>
</dbReference>
<dbReference type="Proteomes" id="UP000297299">
    <property type="component" value="Unassembled WGS sequence"/>
</dbReference>
<keyword evidence="3" id="KW-1185">Reference proteome</keyword>
<organism evidence="2 3">
    <name type="scientific">Botryotinia calthae</name>
    <dbReference type="NCBI Taxonomy" id="38488"/>
    <lineage>
        <taxon>Eukaryota</taxon>
        <taxon>Fungi</taxon>
        <taxon>Dikarya</taxon>
        <taxon>Ascomycota</taxon>
        <taxon>Pezizomycotina</taxon>
        <taxon>Leotiomycetes</taxon>
        <taxon>Helotiales</taxon>
        <taxon>Sclerotiniaceae</taxon>
        <taxon>Botryotinia</taxon>
    </lineage>
</organism>
<sequence>MVQTLKDISDFSIEAAVNANAADDWGDEYRSTGKAAAILALVGICGHLVAALLGWLTNDDDLVFRRELAFTESALNAWTRRSNEELSFMFDGGREGKHELWIRCYKPTFDGII</sequence>
<proteinExistence type="predicted"/>
<keyword evidence="1" id="KW-0472">Membrane</keyword>
<evidence type="ECO:0000313" key="2">
    <source>
        <dbReference type="EMBL" id="TEY60286.1"/>
    </source>
</evidence>
<keyword evidence="1" id="KW-1133">Transmembrane helix</keyword>
<accession>A0A4Y8D2M8</accession>
<dbReference type="AlphaFoldDB" id="A0A4Y8D2M8"/>
<evidence type="ECO:0000313" key="3">
    <source>
        <dbReference type="Proteomes" id="UP000297299"/>
    </source>
</evidence>
<dbReference type="OrthoDB" id="3544586at2759"/>
<feature type="transmembrane region" description="Helical" evidence="1">
    <location>
        <begin position="35"/>
        <end position="56"/>
    </location>
</feature>
<keyword evidence="1" id="KW-0812">Transmembrane</keyword>
<protein>
    <submittedName>
        <fullName evidence="2">Uncharacterized protein</fullName>
    </submittedName>
</protein>
<reference evidence="2 3" key="1">
    <citation type="submission" date="2017-11" db="EMBL/GenBank/DDBJ databases">
        <title>Comparative genomics of Botrytis spp.</title>
        <authorList>
            <person name="Valero-Jimenez C.A."/>
            <person name="Tapia P."/>
            <person name="Veloso J."/>
            <person name="Silva-Moreno E."/>
            <person name="Staats M."/>
            <person name="Valdes J.H."/>
            <person name="Van Kan J.A.L."/>
        </authorList>
    </citation>
    <scope>NUCLEOTIDE SEQUENCE [LARGE SCALE GENOMIC DNA]</scope>
    <source>
        <strain evidence="2 3">MUCL2830</strain>
    </source>
</reference>
<gene>
    <name evidence="2" type="ORF">BOTCAL_0182g00090</name>
</gene>